<dbReference type="PaxDb" id="3708-A0A078F322"/>
<dbReference type="Proteomes" id="UP001295469">
    <property type="component" value="Chromosome A07"/>
</dbReference>
<evidence type="ECO:0000256" key="3">
    <source>
        <dbReference type="ARBA" id="ARBA00022801"/>
    </source>
</evidence>
<dbReference type="PANTHER" id="PTHR45980:SF17">
    <property type="entry name" value="PROTEASE DO-LIKE PDZ DOMAIN-CONTAINING PROTEIN"/>
    <property type="match status" value="1"/>
</dbReference>
<dbReference type="Gene3D" id="3.20.190.20">
    <property type="match status" value="1"/>
</dbReference>
<evidence type="ECO:0000256" key="1">
    <source>
        <dbReference type="ARBA" id="ARBA00010541"/>
    </source>
</evidence>
<dbReference type="Gene3D" id="2.40.10.10">
    <property type="entry name" value="Trypsin-like serine proteases"/>
    <property type="match status" value="2"/>
</dbReference>
<dbReference type="EMBL" id="HG994361">
    <property type="protein sequence ID" value="CAF2187704.1"/>
    <property type="molecule type" value="Genomic_DNA"/>
</dbReference>
<dbReference type="AlphaFoldDB" id="A0A078F322"/>
<dbReference type="EMBL" id="LK031978">
    <property type="protein sequence ID" value="CDY07457.1"/>
    <property type="molecule type" value="Genomic_DNA"/>
</dbReference>
<dbReference type="Pfam" id="PF17815">
    <property type="entry name" value="PDZ_3"/>
    <property type="match status" value="1"/>
</dbReference>
<dbReference type="OMA" id="DNICITK"/>
<keyword evidence="3" id="KW-0378">Hydrolase</keyword>
<dbReference type="PRINTS" id="PR00834">
    <property type="entry name" value="PROTEASES2C"/>
</dbReference>
<dbReference type="GO" id="GO:0006508">
    <property type="term" value="P:proteolysis"/>
    <property type="evidence" value="ECO:0007669"/>
    <property type="project" value="UniProtKB-KW"/>
</dbReference>
<keyword evidence="4" id="KW-0720">Serine protease</keyword>
<evidence type="ECO:0000256" key="4">
    <source>
        <dbReference type="ARBA" id="ARBA00022825"/>
    </source>
</evidence>
<evidence type="ECO:0000313" key="8">
    <source>
        <dbReference type="Proteomes" id="UP000028999"/>
    </source>
</evidence>
<evidence type="ECO:0000313" key="6">
    <source>
        <dbReference type="EMBL" id="CAF2187704.1"/>
    </source>
</evidence>
<protein>
    <submittedName>
        <fullName evidence="6">(rape) hypothetical protein</fullName>
    </submittedName>
    <submittedName>
        <fullName evidence="7">BnaA07g25360D protein</fullName>
    </submittedName>
</protein>
<dbReference type="InterPro" id="IPR046449">
    <property type="entry name" value="DEGP_PDZ_sf"/>
</dbReference>
<dbReference type="InterPro" id="IPR036034">
    <property type="entry name" value="PDZ_sf"/>
</dbReference>
<name>A0A078F322_BRANA</name>
<proteinExistence type="inferred from homology"/>
<reference evidence="6" key="3">
    <citation type="submission" date="2021-01" db="EMBL/GenBank/DDBJ databases">
        <authorList>
            <consortium name="Genoscope - CEA"/>
            <person name="William W."/>
        </authorList>
    </citation>
    <scope>NUCLEOTIDE SEQUENCE</scope>
</reference>
<dbReference type="InterPro" id="IPR041517">
    <property type="entry name" value="DEGP_PDZ"/>
</dbReference>
<dbReference type="Pfam" id="PF13365">
    <property type="entry name" value="Trypsin_2"/>
    <property type="match status" value="1"/>
</dbReference>
<dbReference type="InterPro" id="IPR001940">
    <property type="entry name" value="Peptidase_S1C"/>
</dbReference>
<feature type="domain" description="Protease Do-like PDZ" evidence="5">
    <location>
        <begin position="386"/>
        <end position="479"/>
    </location>
</feature>
<dbReference type="SUPFAM" id="SSF50156">
    <property type="entry name" value="PDZ domain-like"/>
    <property type="match status" value="1"/>
</dbReference>
<gene>
    <name evidence="7" type="primary">BnaA07g25360D</name>
    <name evidence="6" type="ORF">DARMORV10_A07P32910.1</name>
    <name evidence="7" type="ORF">GSBRNA2T00124455001</name>
</gene>
<dbReference type="STRING" id="3708.A0A078F322"/>
<evidence type="ECO:0000256" key="2">
    <source>
        <dbReference type="ARBA" id="ARBA00022670"/>
    </source>
</evidence>
<accession>A0A078F322</accession>
<reference evidence="7" key="2">
    <citation type="submission" date="2014-06" db="EMBL/GenBank/DDBJ databases">
        <authorList>
            <person name="Genoscope - CEA"/>
        </authorList>
    </citation>
    <scope>NUCLEOTIDE SEQUENCE</scope>
</reference>
<keyword evidence="2" id="KW-0645">Protease</keyword>
<evidence type="ECO:0000313" key="7">
    <source>
        <dbReference type="EMBL" id="CDY07457.1"/>
    </source>
</evidence>
<reference evidence="7 8" key="1">
    <citation type="journal article" date="2014" name="Science">
        <title>Plant genetics. Early allopolyploid evolution in the post-Neolithic Brassica napus oilseed genome.</title>
        <authorList>
            <person name="Chalhoub B."/>
            <person name="Denoeud F."/>
            <person name="Liu S."/>
            <person name="Parkin I.A."/>
            <person name="Tang H."/>
            <person name="Wang X."/>
            <person name="Chiquet J."/>
            <person name="Belcram H."/>
            <person name="Tong C."/>
            <person name="Samans B."/>
            <person name="Correa M."/>
            <person name="Da Silva C."/>
            <person name="Just J."/>
            <person name="Falentin C."/>
            <person name="Koh C.S."/>
            <person name="Le Clainche I."/>
            <person name="Bernard M."/>
            <person name="Bento P."/>
            <person name="Noel B."/>
            <person name="Labadie K."/>
            <person name="Alberti A."/>
            <person name="Charles M."/>
            <person name="Arnaud D."/>
            <person name="Guo H."/>
            <person name="Daviaud C."/>
            <person name="Alamery S."/>
            <person name="Jabbari K."/>
            <person name="Zhao M."/>
            <person name="Edger P.P."/>
            <person name="Chelaifa H."/>
            <person name="Tack D."/>
            <person name="Lassalle G."/>
            <person name="Mestiri I."/>
            <person name="Schnel N."/>
            <person name="Le Paslier M.C."/>
            <person name="Fan G."/>
            <person name="Renault V."/>
            <person name="Bayer P.E."/>
            <person name="Golicz A.A."/>
            <person name="Manoli S."/>
            <person name="Lee T.H."/>
            <person name="Thi V.H."/>
            <person name="Chalabi S."/>
            <person name="Hu Q."/>
            <person name="Fan C."/>
            <person name="Tollenaere R."/>
            <person name="Lu Y."/>
            <person name="Battail C."/>
            <person name="Shen J."/>
            <person name="Sidebottom C.H."/>
            <person name="Wang X."/>
            <person name="Canaguier A."/>
            <person name="Chauveau A."/>
            <person name="Berard A."/>
            <person name="Deniot G."/>
            <person name="Guan M."/>
            <person name="Liu Z."/>
            <person name="Sun F."/>
            <person name="Lim Y.P."/>
            <person name="Lyons E."/>
            <person name="Town C.D."/>
            <person name="Bancroft I."/>
            <person name="Wang X."/>
            <person name="Meng J."/>
            <person name="Ma J."/>
            <person name="Pires J.C."/>
            <person name="King G.J."/>
            <person name="Brunel D."/>
            <person name="Delourme R."/>
            <person name="Renard M."/>
            <person name="Aury J.M."/>
            <person name="Adams K.L."/>
            <person name="Batley J."/>
            <person name="Snowdon R.J."/>
            <person name="Tost J."/>
            <person name="Edwards D."/>
            <person name="Zhou Y."/>
            <person name="Hua W."/>
            <person name="Sharpe A.G."/>
            <person name="Paterson A.H."/>
            <person name="Guan C."/>
            <person name="Wincker P."/>
        </authorList>
    </citation>
    <scope>NUCLEOTIDE SEQUENCE [LARGE SCALE GENOMIC DNA]</scope>
    <source>
        <strain evidence="8">cv. Darmor-bzh</strain>
    </source>
</reference>
<dbReference type="Gramene" id="CDY07457">
    <property type="protein sequence ID" value="CDY07457"/>
    <property type="gene ID" value="GSBRNA2T00124455001"/>
</dbReference>
<dbReference type="Proteomes" id="UP000028999">
    <property type="component" value="Unassembled WGS sequence"/>
</dbReference>
<keyword evidence="8" id="KW-1185">Reference proteome</keyword>
<organism evidence="7 8">
    <name type="scientific">Brassica napus</name>
    <name type="common">Rape</name>
    <dbReference type="NCBI Taxonomy" id="3708"/>
    <lineage>
        <taxon>Eukaryota</taxon>
        <taxon>Viridiplantae</taxon>
        <taxon>Streptophyta</taxon>
        <taxon>Embryophyta</taxon>
        <taxon>Tracheophyta</taxon>
        <taxon>Spermatophyta</taxon>
        <taxon>Magnoliopsida</taxon>
        <taxon>eudicotyledons</taxon>
        <taxon>Gunneridae</taxon>
        <taxon>Pentapetalae</taxon>
        <taxon>rosids</taxon>
        <taxon>malvids</taxon>
        <taxon>Brassicales</taxon>
        <taxon>Brassicaceae</taxon>
        <taxon>Brassiceae</taxon>
        <taxon>Brassica</taxon>
    </lineage>
</organism>
<dbReference type="PANTHER" id="PTHR45980">
    <property type="match status" value="1"/>
</dbReference>
<dbReference type="GO" id="GO:0004252">
    <property type="term" value="F:serine-type endopeptidase activity"/>
    <property type="evidence" value="ECO:0000318"/>
    <property type="project" value="GO_Central"/>
</dbReference>
<dbReference type="Gene3D" id="2.30.42.10">
    <property type="match status" value="1"/>
</dbReference>
<comment type="similarity">
    <text evidence="1">Belongs to the peptidase S1C family.</text>
</comment>
<sequence length="483" mass="53361">MFIGSARILILRCSNTSSQSVNTTFSRRFSSVPAAANAKDSVIDLALNSVVKVFCSSSKSNVLQPWQKNLPRQCSGSGFVISNNKILTNAHVVADHTFVQVRKHGSPTKFKAEVESVGHACDLAILKIKSKTFWKDLKPLDFGDVPFPKETVFVVGYPRGGDNICITKGVVSRIEVTRYSHSKTSLMTIQTDAAVNHGNSGGPAFMDNKVVGVAFQGFKNTGYIIPTPVVKHFISGVEENGKFPGFCSLGISCQHMQNARMRNYFKMTPKMTGILIKRINPLSSSYGILKKDDILLSIDGVSIGNDETVVFRKTESINFSHLVSMKKPRETTTLKVLRDGKTHEFNINITPVEPLIQVCQFDKLPSYYIFAGLVFLPSTPQPGTVPKKAGEQIVQLSQVLEDETTVGYTFSNNSRVKKVNGVQVENLKHLRQLIEKCCTEDLRIDLENDNTIIIGYKSGKRATPKILKRYGIPSTMSKDLQSS</sequence>
<dbReference type="SUPFAM" id="SSF50494">
    <property type="entry name" value="Trypsin-like serine proteases"/>
    <property type="match status" value="1"/>
</dbReference>
<dbReference type="InterPro" id="IPR009003">
    <property type="entry name" value="Peptidase_S1_PA"/>
</dbReference>
<dbReference type="InterPro" id="IPR043504">
    <property type="entry name" value="Peptidase_S1_PA_chymotrypsin"/>
</dbReference>
<evidence type="ECO:0000259" key="5">
    <source>
        <dbReference type="Pfam" id="PF17815"/>
    </source>
</evidence>